<name>A0A2G9P5I5_AQUCT</name>
<reference evidence="3" key="1">
    <citation type="journal article" date="2017" name="Nat. Commun.">
        <title>The North American bullfrog draft genome provides insight into hormonal regulation of long noncoding RNA.</title>
        <authorList>
            <person name="Hammond S.A."/>
            <person name="Warren R.L."/>
            <person name="Vandervalk B.P."/>
            <person name="Kucuk E."/>
            <person name="Khan H."/>
            <person name="Gibb E.A."/>
            <person name="Pandoh P."/>
            <person name="Kirk H."/>
            <person name="Zhao Y."/>
            <person name="Jones M."/>
            <person name="Mungall A.J."/>
            <person name="Coope R."/>
            <person name="Pleasance S."/>
            <person name="Moore R.A."/>
            <person name="Holt R.A."/>
            <person name="Round J.M."/>
            <person name="Ohora S."/>
            <person name="Walle B.V."/>
            <person name="Veldhoen N."/>
            <person name="Helbing C.C."/>
            <person name="Birol I."/>
        </authorList>
    </citation>
    <scope>NUCLEOTIDE SEQUENCE [LARGE SCALE GENOMIC DNA]</scope>
</reference>
<protein>
    <submittedName>
        <fullName evidence="2">Uncharacterized protein</fullName>
    </submittedName>
</protein>
<keyword evidence="1" id="KW-0812">Transmembrane</keyword>
<dbReference type="Proteomes" id="UP000228934">
    <property type="component" value="Unassembled WGS sequence"/>
</dbReference>
<dbReference type="AlphaFoldDB" id="A0A2G9P5I5"/>
<accession>A0A2G9P5I5</accession>
<organism evidence="2 3">
    <name type="scientific">Aquarana catesbeiana</name>
    <name type="common">American bullfrog</name>
    <name type="synonym">Rana catesbeiana</name>
    <dbReference type="NCBI Taxonomy" id="8400"/>
    <lineage>
        <taxon>Eukaryota</taxon>
        <taxon>Metazoa</taxon>
        <taxon>Chordata</taxon>
        <taxon>Craniata</taxon>
        <taxon>Vertebrata</taxon>
        <taxon>Euteleostomi</taxon>
        <taxon>Amphibia</taxon>
        <taxon>Batrachia</taxon>
        <taxon>Anura</taxon>
        <taxon>Neobatrachia</taxon>
        <taxon>Ranoidea</taxon>
        <taxon>Ranidae</taxon>
        <taxon>Aquarana</taxon>
    </lineage>
</organism>
<keyword evidence="3" id="KW-1185">Reference proteome</keyword>
<sequence length="56" mass="6316">MSDSCYRLWPVLDSPCLLVTLTFGVLCFSFSASRPDLWFTPYFPVVPACCLLPLLL</sequence>
<gene>
    <name evidence="2" type="ORF">AB205_0112100</name>
</gene>
<keyword evidence="1" id="KW-0472">Membrane</keyword>
<feature type="transmembrane region" description="Helical" evidence="1">
    <location>
        <begin position="12"/>
        <end position="31"/>
    </location>
</feature>
<proteinExistence type="predicted"/>
<dbReference type="EMBL" id="KV923039">
    <property type="protein sequence ID" value="PIN98140.1"/>
    <property type="molecule type" value="Genomic_DNA"/>
</dbReference>
<keyword evidence="1" id="KW-1133">Transmembrane helix</keyword>
<evidence type="ECO:0000313" key="2">
    <source>
        <dbReference type="EMBL" id="PIN98140.1"/>
    </source>
</evidence>
<evidence type="ECO:0000313" key="3">
    <source>
        <dbReference type="Proteomes" id="UP000228934"/>
    </source>
</evidence>
<evidence type="ECO:0000256" key="1">
    <source>
        <dbReference type="SAM" id="Phobius"/>
    </source>
</evidence>